<evidence type="ECO:0000313" key="18">
    <source>
        <dbReference type="Proteomes" id="UP000182258"/>
    </source>
</evidence>
<evidence type="ECO:0000256" key="12">
    <source>
        <dbReference type="ARBA" id="ARBA00048138"/>
    </source>
</evidence>
<evidence type="ECO:0000256" key="6">
    <source>
        <dbReference type="ARBA" id="ARBA00022605"/>
    </source>
</evidence>
<evidence type="ECO:0000313" key="17">
    <source>
        <dbReference type="Proteomes" id="UP000033519"/>
    </source>
</evidence>
<dbReference type="AlphaFoldDB" id="A0A0F5PT16"/>
<dbReference type="Gene3D" id="3.40.50.1000">
    <property type="entry name" value="HAD superfamily/HAD-like"/>
    <property type="match status" value="1"/>
</dbReference>
<dbReference type="PATRIC" id="fig|728005.3.peg.2931"/>
<dbReference type="SFLD" id="SFLDF00029">
    <property type="entry name" value="phosphoserine_phosphatase"/>
    <property type="match status" value="1"/>
</dbReference>
<keyword evidence="8" id="KW-0378">Hydrolase</keyword>
<feature type="active site" description="Proton donor" evidence="14">
    <location>
        <position position="83"/>
    </location>
</feature>
<dbReference type="InterPro" id="IPR004469">
    <property type="entry name" value="PSP"/>
</dbReference>
<evidence type="ECO:0000256" key="11">
    <source>
        <dbReference type="ARBA" id="ARBA00031693"/>
    </source>
</evidence>
<dbReference type="SUPFAM" id="SSF56784">
    <property type="entry name" value="HAD-like"/>
    <property type="match status" value="1"/>
</dbReference>
<keyword evidence="7" id="KW-0479">Metal-binding</keyword>
<keyword evidence="9" id="KW-0460">Magnesium</keyword>
<evidence type="ECO:0000256" key="1">
    <source>
        <dbReference type="ARBA" id="ARBA00001946"/>
    </source>
</evidence>
<evidence type="ECO:0000256" key="5">
    <source>
        <dbReference type="ARBA" id="ARBA00015196"/>
    </source>
</evidence>
<protein>
    <recommendedName>
        <fullName evidence="5">Phosphoserine phosphatase</fullName>
        <ecNumber evidence="4">3.1.3.3</ecNumber>
    </recommendedName>
    <alternativeName>
        <fullName evidence="11">O-phosphoserine phosphohydrolase</fullName>
    </alternativeName>
</protein>
<dbReference type="Proteomes" id="UP000182258">
    <property type="component" value="Unassembled WGS sequence"/>
</dbReference>
<dbReference type="RefSeq" id="WP_046173184.1">
    <property type="nucleotide sequence ID" value="NZ_FOMB01000013.1"/>
</dbReference>
<gene>
    <name evidence="16" type="ORF">SAMN04488059_11315</name>
    <name evidence="15" type="ORF">WH91_22245</name>
</gene>
<dbReference type="InterPro" id="IPR050582">
    <property type="entry name" value="HAD-like_SerB"/>
</dbReference>
<dbReference type="EMBL" id="LAPV01000239">
    <property type="protein sequence ID" value="KKC30954.1"/>
    <property type="molecule type" value="Genomic_DNA"/>
</dbReference>
<evidence type="ECO:0000313" key="16">
    <source>
        <dbReference type="EMBL" id="SFC86609.1"/>
    </source>
</evidence>
<dbReference type="NCBIfam" id="TIGR01488">
    <property type="entry name" value="HAD-SF-IB"/>
    <property type="match status" value="1"/>
</dbReference>
<reference evidence="16 18" key="2">
    <citation type="submission" date="2016-10" db="EMBL/GenBank/DDBJ databases">
        <authorList>
            <person name="de Groot N.N."/>
        </authorList>
    </citation>
    <scope>NUCLEOTIDE SEQUENCE [LARGE SCALE GENOMIC DNA]</scope>
    <source>
        <strain evidence="16 18">CGMCC 1.10210</strain>
    </source>
</reference>
<proteinExistence type="inferred from homology"/>
<sequence>MPVLCLIANPIDSELDPKLAEAVIKEVGGELNWLNHSIACEIIEPKSTDALALARQIIGHRRVDAAVVPTENRRKQILIADMDSTMINEECIDELAAALGIKEQVAEITDRAMRGELDFAQALDTRVALLKGLERKVIEEIRRETITLAQGGRALVQTMKEYGAYTALVSGGFTFFADYFGKRIGFHEAMANVLEFDGDALTGTVAKPIVDKNTKRQRLEALATERNVPLSQTIAVGDGANDLDMIRIAGFGVALHAKPAVAAEAGIRIDHGDLTALLYLQGFTDEDIVR</sequence>
<dbReference type="InterPro" id="IPR023214">
    <property type="entry name" value="HAD_sf"/>
</dbReference>
<accession>A0A0F5PT16</accession>
<organism evidence="16 18">
    <name type="scientific">Devosia psychrophila</name>
    <dbReference type="NCBI Taxonomy" id="728005"/>
    <lineage>
        <taxon>Bacteria</taxon>
        <taxon>Pseudomonadati</taxon>
        <taxon>Pseudomonadota</taxon>
        <taxon>Alphaproteobacteria</taxon>
        <taxon>Hyphomicrobiales</taxon>
        <taxon>Devosiaceae</taxon>
        <taxon>Devosia</taxon>
    </lineage>
</organism>
<evidence type="ECO:0000256" key="4">
    <source>
        <dbReference type="ARBA" id="ARBA00012640"/>
    </source>
</evidence>
<evidence type="ECO:0000256" key="3">
    <source>
        <dbReference type="ARBA" id="ARBA00009184"/>
    </source>
</evidence>
<dbReference type="EMBL" id="FOMB01000013">
    <property type="protein sequence ID" value="SFC86609.1"/>
    <property type="molecule type" value="Genomic_DNA"/>
</dbReference>
<dbReference type="GO" id="GO:0000287">
    <property type="term" value="F:magnesium ion binding"/>
    <property type="evidence" value="ECO:0007669"/>
    <property type="project" value="TreeGrafter"/>
</dbReference>
<comment type="catalytic activity">
    <reaction evidence="13">
        <text>O-phospho-D-serine + H2O = D-serine + phosphate</text>
        <dbReference type="Rhea" id="RHEA:24873"/>
        <dbReference type="ChEBI" id="CHEBI:15377"/>
        <dbReference type="ChEBI" id="CHEBI:35247"/>
        <dbReference type="ChEBI" id="CHEBI:43474"/>
        <dbReference type="ChEBI" id="CHEBI:58680"/>
        <dbReference type="EC" id="3.1.3.3"/>
    </reaction>
</comment>
<dbReference type="GO" id="GO:0036424">
    <property type="term" value="F:L-phosphoserine phosphatase activity"/>
    <property type="evidence" value="ECO:0007669"/>
    <property type="project" value="InterPro"/>
</dbReference>
<keyword evidence="17" id="KW-1185">Reference proteome</keyword>
<keyword evidence="6" id="KW-0028">Amino-acid biosynthesis</keyword>
<dbReference type="SFLD" id="SFLDS00003">
    <property type="entry name" value="Haloacid_Dehalogenase"/>
    <property type="match status" value="1"/>
</dbReference>
<evidence type="ECO:0000256" key="13">
    <source>
        <dbReference type="ARBA" id="ARBA00048523"/>
    </source>
</evidence>
<evidence type="ECO:0000256" key="8">
    <source>
        <dbReference type="ARBA" id="ARBA00022801"/>
    </source>
</evidence>
<evidence type="ECO:0000313" key="15">
    <source>
        <dbReference type="EMBL" id="KKC30954.1"/>
    </source>
</evidence>
<feature type="active site" description="Nucleophile" evidence="14">
    <location>
        <position position="81"/>
    </location>
</feature>
<dbReference type="SFLD" id="SFLDG01137">
    <property type="entry name" value="C1.6.1:_Phosphoserine_Phosphat"/>
    <property type="match status" value="1"/>
</dbReference>
<evidence type="ECO:0000256" key="10">
    <source>
        <dbReference type="ARBA" id="ARBA00023299"/>
    </source>
</evidence>
<dbReference type="GO" id="GO:0006564">
    <property type="term" value="P:L-serine biosynthetic process"/>
    <property type="evidence" value="ECO:0007669"/>
    <property type="project" value="UniProtKB-KW"/>
</dbReference>
<dbReference type="SFLD" id="SFLDG01136">
    <property type="entry name" value="C1.6:_Phosphoserine_Phosphatas"/>
    <property type="match status" value="1"/>
</dbReference>
<dbReference type="Proteomes" id="UP000033519">
    <property type="component" value="Unassembled WGS sequence"/>
</dbReference>
<dbReference type="PANTHER" id="PTHR43344">
    <property type="entry name" value="PHOSPHOSERINE PHOSPHATASE"/>
    <property type="match status" value="1"/>
</dbReference>
<keyword evidence="10" id="KW-0718">Serine biosynthesis</keyword>
<dbReference type="GO" id="GO:0005737">
    <property type="term" value="C:cytoplasm"/>
    <property type="evidence" value="ECO:0007669"/>
    <property type="project" value="TreeGrafter"/>
</dbReference>
<dbReference type="PANTHER" id="PTHR43344:SF2">
    <property type="entry name" value="PHOSPHOSERINE PHOSPHATASE"/>
    <property type="match status" value="1"/>
</dbReference>
<comment type="pathway">
    <text evidence="2">Amino-acid biosynthesis; L-serine biosynthesis; L-serine from 3-phospho-D-glycerate: step 3/3.</text>
</comment>
<dbReference type="STRING" id="728005.SAMN04488059_11315"/>
<dbReference type="UniPathway" id="UPA00135">
    <property type="reaction ID" value="UER00198"/>
</dbReference>
<comment type="cofactor">
    <cofactor evidence="1">
        <name>Mg(2+)</name>
        <dbReference type="ChEBI" id="CHEBI:18420"/>
    </cofactor>
</comment>
<evidence type="ECO:0000256" key="14">
    <source>
        <dbReference type="PIRSR" id="PIRSR604469-1"/>
    </source>
</evidence>
<comment type="similarity">
    <text evidence="3">Belongs to the HAD-like hydrolase superfamily. SerB family.</text>
</comment>
<evidence type="ECO:0000256" key="7">
    <source>
        <dbReference type="ARBA" id="ARBA00022723"/>
    </source>
</evidence>
<name>A0A0F5PT16_9HYPH</name>
<dbReference type="NCBIfam" id="TIGR00338">
    <property type="entry name" value="serB"/>
    <property type="match status" value="1"/>
</dbReference>
<evidence type="ECO:0000256" key="9">
    <source>
        <dbReference type="ARBA" id="ARBA00022842"/>
    </source>
</evidence>
<reference evidence="15 17" key="1">
    <citation type="submission" date="2015-03" db="EMBL/GenBank/DDBJ databases">
        <authorList>
            <person name="Lepp D."/>
            <person name="Hassan Y.I."/>
            <person name="Li X.-Z."/>
            <person name="Zhou T."/>
        </authorList>
    </citation>
    <scope>NUCLEOTIDE SEQUENCE [LARGE SCALE GENOMIC DNA]</scope>
    <source>
        <strain evidence="15 17">Cr7-05</strain>
    </source>
</reference>
<dbReference type="InterPro" id="IPR036412">
    <property type="entry name" value="HAD-like_sf"/>
</dbReference>
<dbReference type="OrthoDB" id="9792539at2"/>
<evidence type="ECO:0000256" key="2">
    <source>
        <dbReference type="ARBA" id="ARBA00005135"/>
    </source>
</evidence>
<dbReference type="EC" id="3.1.3.3" evidence="4"/>
<dbReference type="Pfam" id="PF12710">
    <property type="entry name" value="HAD"/>
    <property type="match status" value="1"/>
</dbReference>
<comment type="catalytic activity">
    <reaction evidence="12">
        <text>O-phospho-L-serine + H2O = L-serine + phosphate</text>
        <dbReference type="Rhea" id="RHEA:21208"/>
        <dbReference type="ChEBI" id="CHEBI:15377"/>
        <dbReference type="ChEBI" id="CHEBI:33384"/>
        <dbReference type="ChEBI" id="CHEBI:43474"/>
        <dbReference type="ChEBI" id="CHEBI:57524"/>
        <dbReference type="EC" id="3.1.3.3"/>
    </reaction>
</comment>